<evidence type="ECO:0000313" key="3">
    <source>
        <dbReference type="EMBL" id="CUB04794.1"/>
    </source>
</evidence>
<dbReference type="InterPro" id="IPR016088">
    <property type="entry name" value="Chalcone_isomerase_3-sand"/>
</dbReference>
<evidence type="ECO:0000313" key="4">
    <source>
        <dbReference type="Proteomes" id="UP000182108"/>
    </source>
</evidence>
<name>A0A0K6INX5_9PROT</name>
<dbReference type="InterPro" id="IPR016087">
    <property type="entry name" value="Chalcone_isomerase"/>
</dbReference>
<keyword evidence="1" id="KW-0732">Signal</keyword>
<protein>
    <recommendedName>
        <fullName evidence="2">Chalcone isomerase domain-containing protein</fullName>
    </recommendedName>
</protein>
<evidence type="ECO:0000259" key="2">
    <source>
        <dbReference type="Pfam" id="PF16036"/>
    </source>
</evidence>
<sequence length="191" mass="20700">MNTLRRWMLILCGLSCFGSLAWGGEGQGEFAPTLEREGQVLVRNGSGVRTRLVFDVYAIALYLPQRAETAEAALSSPPPRVIAIRLLRRLDGRTFVEALWEGLEKNHAPDALAPFRDPLARLRAAMAAAGEMKAGTAVEITENLHGETSILVDGQALMEPVREPGFFPVLLAIWLGPSPAQESLKGALVGR</sequence>
<reference evidence="4" key="1">
    <citation type="submission" date="2015-08" db="EMBL/GenBank/DDBJ databases">
        <authorList>
            <person name="Babu N.S."/>
            <person name="Beckwith C.J."/>
            <person name="Beseler K.G."/>
            <person name="Brison A."/>
            <person name="Carone J.V."/>
            <person name="Caskin T.P."/>
            <person name="Diamond M."/>
            <person name="Durham M.E."/>
            <person name="Foxe J.M."/>
            <person name="Go M."/>
            <person name="Henderson B.A."/>
            <person name="Jones I.B."/>
            <person name="McGettigan J.A."/>
            <person name="Micheletti S.J."/>
            <person name="Nasrallah M.E."/>
            <person name="Ortiz D."/>
            <person name="Piller C.R."/>
            <person name="Privatt S.R."/>
            <person name="Schneider S.L."/>
            <person name="Sharp S."/>
            <person name="Smith T.C."/>
            <person name="Stanton J.D."/>
            <person name="Ullery H.E."/>
            <person name="Wilson R.J."/>
            <person name="Serrano M.G."/>
            <person name="Buck G."/>
            <person name="Lee V."/>
            <person name="Wang Y."/>
            <person name="Carvalho R."/>
            <person name="Voegtly L."/>
            <person name="Shi R."/>
            <person name="Duckworth R."/>
            <person name="Johnson A."/>
            <person name="Loviza R."/>
            <person name="Walstead R."/>
            <person name="Shah Z."/>
            <person name="Kiflezghi M."/>
            <person name="Wade K."/>
            <person name="Ball S.L."/>
            <person name="Bradley K.W."/>
            <person name="Asai D.J."/>
            <person name="Bowman C.A."/>
            <person name="Russell D.A."/>
            <person name="Pope W.H."/>
            <person name="Jacobs-Sera D."/>
            <person name="Hendrix R.W."/>
            <person name="Hatfull G.F."/>
        </authorList>
    </citation>
    <scope>NUCLEOTIDE SEQUENCE [LARGE SCALE GENOMIC DNA]</scope>
    <source>
        <strain evidence="4">JCM 19170</strain>
    </source>
</reference>
<dbReference type="SUPFAM" id="SSF54626">
    <property type="entry name" value="Chalcone isomerase"/>
    <property type="match status" value="1"/>
</dbReference>
<dbReference type="Pfam" id="PF16036">
    <property type="entry name" value="Chalcone_3"/>
    <property type="match status" value="1"/>
</dbReference>
<dbReference type="Proteomes" id="UP000182108">
    <property type="component" value="Unassembled WGS sequence"/>
</dbReference>
<accession>A0A0K6INX5</accession>
<dbReference type="EMBL" id="CYHH01000001">
    <property type="protein sequence ID" value="CUB04794.1"/>
    <property type="molecule type" value="Genomic_DNA"/>
</dbReference>
<dbReference type="GO" id="GO:0016872">
    <property type="term" value="F:intramolecular lyase activity"/>
    <property type="evidence" value="ECO:0007669"/>
    <property type="project" value="InterPro"/>
</dbReference>
<dbReference type="AlphaFoldDB" id="A0A0K6INX5"/>
<evidence type="ECO:0000256" key="1">
    <source>
        <dbReference type="SAM" id="SignalP"/>
    </source>
</evidence>
<feature type="signal peptide" evidence="1">
    <location>
        <begin position="1"/>
        <end position="21"/>
    </location>
</feature>
<feature type="domain" description="Chalcone isomerase" evidence="2">
    <location>
        <begin position="30"/>
        <end position="190"/>
    </location>
</feature>
<keyword evidence="4" id="KW-1185">Reference proteome</keyword>
<organism evidence="3 4">
    <name type="scientific">Tepidiphilus thermophilus</name>
    <dbReference type="NCBI Taxonomy" id="876478"/>
    <lineage>
        <taxon>Bacteria</taxon>
        <taxon>Pseudomonadati</taxon>
        <taxon>Pseudomonadota</taxon>
        <taxon>Hydrogenophilia</taxon>
        <taxon>Hydrogenophilales</taxon>
        <taxon>Hydrogenophilaceae</taxon>
        <taxon>Tepidiphilus</taxon>
    </lineage>
</organism>
<dbReference type="Gene3D" id="3.50.70.10">
    <property type="match status" value="1"/>
</dbReference>
<feature type="chain" id="PRO_5005505339" description="Chalcone isomerase domain-containing protein" evidence="1">
    <location>
        <begin position="22"/>
        <end position="191"/>
    </location>
</feature>
<dbReference type="InterPro" id="IPR036298">
    <property type="entry name" value="Chalcone_isomerase_sf"/>
</dbReference>
<gene>
    <name evidence="3" type="ORF">Ga0061068_10176</name>
</gene>
<proteinExistence type="predicted"/>